<gene>
    <name evidence="2" type="ORF">EDC65_4319</name>
</gene>
<dbReference type="Proteomes" id="UP000278222">
    <property type="component" value="Unassembled WGS sequence"/>
</dbReference>
<name>A0A3N1KYH6_9PROT</name>
<comment type="caution">
    <text evidence="2">The sequence shown here is derived from an EMBL/GenBank/DDBJ whole genome shotgun (WGS) entry which is preliminary data.</text>
</comment>
<dbReference type="EMBL" id="RJKX01000016">
    <property type="protein sequence ID" value="ROP83670.1"/>
    <property type="molecule type" value="Genomic_DNA"/>
</dbReference>
<evidence type="ECO:0000313" key="2">
    <source>
        <dbReference type="EMBL" id="ROP83670.1"/>
    </source>
</evidence>
<evidence type="ECO:0000256" key="1">
    <source>
        <dbReference type="SAM" id="SignalP"/>
    </source>
</evidence>
<reference evidence="2 3" key="1">
    <citation type="submission" date="2018-11" db="EMBL/GenBank/DDBJ databases">
        <title>Genomic Encyclopedia of Type Strains, Phase IV (KMG-IV): sequencing the most valuable type-strain genomes for metagenomic binning, comparative biology and taxonomic classification.</title>
        <authorList>
            <person name="Goeker M."/>
        </authorList>
    </citation>
    <scope>NUCLEOTIDE SEQUENCE [LARGE SCALE GENOMIC DNA]</scope>
    <source>
        <strain evidence="2 3">DSM 5900</strain>
    </source>
</reference>
<feature type="chain" id="PRO_5018144537" evidence="1">
    <location>
        <begin position="26"/>
        <end position="338"/>
    </location>
</feature>
<organism evidence="2 3">
    <name type="scientific">Stella humosa</name>
    <dbReference type="NCBI Taxonomy" id="94"/>
    <lineage>
        <taxon>Bacteria</taxon>
        <taxon>Pseudomonadati</taxon>
        <taxon>Pseudomonadota</taxon>
        <taxon>Alphaproteobacteria</taxon>
        <taxon>Rhodospirillales</taxon>
        <taxon>Stellaceae</taxon>
        <taxon>Stella</taxon>
    </lineage>
</organism>
<keyword evidence="1" id="KW-0732">Signal</keyword>
<dbReference type="AlphaFoldDB" id="A0A3N1KYH6"/>
<feature type="signal peptide" evidence="1">
    <location>
        <begin position="1"/>
        <end position="25"/>
    </location>
</feature>
<accession>A0A3N1KYH6</accession>
<protein>
    <submittedName>
        <fullName evidence="2">Uncharacterized protein</fullName>
    </submittedName>
</protein>
<dbReference type="RefSeq" id="WP_123693426.1">
    <property type="nucleotide sequence ID" value="NZ_AP019700.1"/>
</dbReference>
<sequence>MTRIHKRWVLGAIAVGALSPTLAEAAYTSRLQVGNWQGGAWADDATKEFRNCGVSLKFQGGTELTVLLGANFEPAIIVADPRITATPRQRSTAATKFDQNPDRPTPMLALSATMVQFVPPPFPDGYDFVRNARKFGFVAPGLNTSVDVTGLAAVMPRLYECVLAERARMTVPPAKPDETTNADKAEVLATGIVAAEKAAAGPYVVLADKDRPPAFQNALAVWGHVGVAGPDGAANVLAHAHFYPVIAGQTLDRMAAPRKANMRTACNDASFEAGDLPTVPGKQAIGMFVSCRGAYEEVYILARRSGGHVEISLSGPPGRRRTVEAVGAKYRAGFAALP</sequence>
<proteinExistence type="predicted"/>
<evidence type="ECO:0000313" key="3">
    <source>
        <dbReference type="Proteomes" id="UP000278222"/>
    </source>
</evidence>
<keyword evidence="3" id="KW-1185">Reference proteome</keyword>